<feature type="compositionally biased region" description="Acidic residues" evidence="5">
    <location>
        <begin position="190"/>
        <end position="203"/>
    </location>
</feature>
<evidence type="ECO:0000256" key="1">
    <source>
        <dbReference type="ARBA" id="ARBA00004123"/>
    </source>
</evidence>
<evidence type="ECO:0000256" key="3">
    <source>
        <dbReference type="ARBA" id="ARBA00023163"/>
    </source>
</evidence>
<dbReference type="PANTHER" id="PTHR47605">
    <property type="entry name" value="TRANSCRIPTIONAL ELONGATION REGULATOR MINIYO"/>
    <property type="match status" value="1"/>
</dbReference>
<protein>
    <recommendedName>
        <fullName evidence="11">Transcriptional elongation regulator MINIYO</fullName>
    </recommendedName>
</protein>
<evidence type="ECO:0000313" key="10">
    <source>
        <dbReference type="Proteomes" id="UP000734854"/>
    </source>
</evidence>
<proteinExistence type="inferred from homology"/>
<feature type="domain" description="RPAP1/MINIYO-like TPR repeats" evidence="8">
    <location>
        <begin position="1447"/>
        <end position="1577"/>
    </location>
</feature>
<evidence type="ECO:0000259" key="6">
    <source>
        <dbReference type="Pfam" id="PF08620"/>
    </source>
</evidence>
<evidence type="ECO:0000313" key="9">
    <source>
        <dbReference type="EMBL" id="KAG6494666.1"/>
    </source>
</evidence>
<feature type="compositionally biased region" description="Polar residues" evidence="5">
    <location>
        <begin position="233"/>
        <end position="243"/>
    </location>
</feature>
<dbReference type="Proteomes" id="UP000734854">
    <property type="component" value="Unassembled WGS sequence"/>
</dbReference>
<accession>A0A8J5KYS4</accession>
<comment type="subcellular location">
    <subcellularLocation>
        <location evidence="1">Nucleus</location>
    </subcellularLocation>
</comment>
<keyword evidence="4" id="KW-0539">Nucleus</keyword>
<feature type="domain" description="RPAP1 C-terminal" evidence="6">
    <location>
        <begin position="458"/>
        <end position="540"/>
    </location>
</feature>
<feature type="region of interest" description="Disordered" evidence="5">
    <location>
        <begin position="233"/>
        <end position="258"/>
    </location>
</feature>
<evidence type="ECO:0000259" key="8">
    <source>
        <dbReference type="Pfam" id="PF25766"/>
    </source>
</evidence>
<dbReference type="PANTHER" id="PTHR47605:SF2">
    <property type="entry name" value="TRANSCRIPTIONAL ELONGATION REGULATOR MINIYO"/>
    <property type="match status" value="1"/>
</dbReference>
<comment type="caution">
    <text evidence="9">The sequence shown here is derived from an EMBL/GenBank/DDBJ whole genome shotgun (WGS) entry which is preliminary data.</text>
</comment>
<comment type="similarity">
    <text evidence="2">Belongs to the RPAP1 family.</text>
</comment>
<evidence type="ECO:0000256" key="2">
    <source>
        <dbReference type="ARBA" id="ARBA00009953"/>
    </source>
</evidence>
<evidence type="ECO:0000256" key="4">
    <source>
        <dbReference type="ARBA" id="ARBA00023242"/>
    </source>
</evidence>
<evidence type="ECO:0000259" key="7">
    <source>
        <dbReference type="Pfam" id="PF08621"/>
    </source>
</evidence>
<keyword evidence="3" id="KW-0804">Transcription</keyword>
<feature type="region of interest" description="Disordered" evidence="5">
    <location>
        <begin position="397"/>
        <end position="429"/>
    </location>
</feature>
<sequence>MGGWIRTHNWAADPAQIVFPSIPTLFITGLLRGGPTSLPRLFRESPGARRSYSAGERCGVSIVPSRRFCNPSNGKVAPPLITRRELRYWHRKSIAMESDKPPAKGYRTSQKSTRSSIALKKIVHELHHVPGLVGGIVEKGFSSSGNGNSSTGIPSTIPLPRPTVLPFPVARRRSHGPHWTPLGSAPIEAGEGDMEEDKDETDYDPIASYANPIERKEKKPLDFSKWKEFVSQDGTSLPQSNNVAKADAGRKREVKKSSVLNSPISTSNSVCKPEKDQILSSELMNGSVSKKFMLTTEPKSMTSKLESEEADESGVGSASAISSIAAWTDKGSDRGDIETSEVNCYGSSSFMDDIDAENLSLLKNMSAEEISEAQNEILDKMNPSVIEMLKKRGQSKLRSSKVIGQEESDGRQKVSSIKPVDSGKSATTVDPSGVWTSKIESNNSSWKSWSERVEKVRSLRFSLDGDVLEADSTHNILNGGGSKVGPYNAEHVTERDLLRTEGDPAAAGYTINEAVSLTRSMIPGQRAIALHLIISILNKALCNLQQMDNDFHHVRGKNPSDNLVDWQAVWAFALGPEPQMTISLRIALDDNHDSVVLACVKAIQSILCFDINENFFDFSEKFTTSKKNTFTAPVFRSRPDVDGGFLHGGYWKYNTKSSNILPNNDQHNEDDESEGNHTIQDDIFVSEQDVAAGLVRMGILPRICCLLEMDPLAVLEESLLSIVVAIARHSPTSADAIWKCPSLIQTVVKIFTKHVLGEPYPSQIKVVLLLKVLSEANKQICWDFVKCGLFQQVMLNWCKPFSSLERWMESGRENCKLTSALMVQQLRLWKVCIQYGFCITHYTDLFTALCLWLSPPMFNKLIGNNLLSEFTSITREAYLVLEALAEKLPALHAGEQLNNQSIGFSDETSEAWSWSHVGSMVDMAVSWLQLRHIPYICSLTSDSKKNVNHLEFASISCIIWVISAVLHMLCGVFHKVAPNIHDELDHKITSLPRLSKSVPNVGLNLIKNGFLNFSGSSKLVFEAGSLETRSLVNLLCLLRQQGDFDVSLSSSSCLHALVQLALLIDDSVKRARNFNDTQSFSESMSGLHEKILNVGLIKSAHNELEEVLSMFMDVVSSEQQILQSLEMFDRGGPAPGIGFGWGSCGGGFWSLNVLLAQTDARLILSLLHNISVIFEHDQTQIKATESVSYQPDQMLTLQRIDSTLRLSLLAGPGDESILEKTWDYLFQASVMKYLGSFVAQYLCHTKVSSSFDWHYGDDDYYLFSKMLDSHYKERWLIAKRKPISEMNNNKRYKTRHALETIQEIEPHSGFSRDQATNALMVEWAHQRLPLPMHWFLSAICIMGDARRISTCLPTDLDVAKSGLFFLLGLEVSSIYLCSSSAESPISGSPLIWKLHALSMALSQNMDVLMEEKSMDIFKTLQDIYGQHIDEKLQGFTNSLPETQNTVSLEILNFRAIHDSYSTFVEHVAEQFCALSYGDIIYGRQVAVYLHRTVEPTIRLSMWNALSNLGGLELLPPIEMCIANAEGYLEPVEDREDILESYSKSWTSGILTKAALRGSISFTIAAHHLSSCLFNTNTPEKVAFRNKLVKTLLRSHLQKPQEEAMLLSLLRNGLTTSEDPTYKSEAARRLTVLKEACGGNYSLLALLEKLEPLV</sequence>
<name>A0A8J5KYS4_ZINOF</name>
<evidence type="ECO:0000256" key="5">
    <source>
        <dbReference type="SAM" id="MobiDB-lite"/>
    </source>
</evidence>
<dbReference type="InterPro" id="IPR013929">
    <property type="entry name" value="RPAP1_C"/>
</dbReference>
<dbReference type="InterPro" id="IPR057989">
    <property type="entry name" value="TPR_RPAP1/MINIYO-like"/>
</dbReference>
<dbReference type="InterPro" id="IPR013930">
    <property type="entry name" value="RPAP1_N"/>
</dbReference>
<gene>
    <name evidence="9" type="ORF">ZIOFF_042427</name>
</gene>
<feature type="region of interest" description="Disordered" evidence="5">
    <location>
        <begin position="172"/>
        <end position="204"/>
    </location>
</feature>
<dbReference type="InterPro" id="IPR055326">
    <property type="entry name" value="MINIYO"/>
</dbReference>
<feature type="domain" description="RPAP1 N-terminal" evidence="7">
    <location>
        <begin position="353"/>
        <end position="396"/>
    </location>
</feature>
<dbReference type="EMBL" id="JACMSC010000012">
    <property type="protein sequence ID" value="KAG6494666.1"/>
    <property type="molecule type" value="Genomic_DNA"/>
</dbReference>
<keyword evidence="10" id="KW-1185">Reference proteome</keyword>
<reference evidence="9 10" key="1">
    <citation type="submission" date="2020-08" db="EMBL/GenBank/DDBJ databases">
        <title>Plant Genome Project.</title>
        <authorList>
            <person name="Zhang R.-G."/>
        </authorList>
    </citation>
    <scope>NUCLEOTIDE SEQUENCE [LARGE SCALE GENOMIC DNA]</scope>
    <source>
        <tissue evidence="9">Rhizome</tissue>
    </source>
</reference>
<dbReference type="Pfam" id="PF25766">
    <property type="entry name" value="TPR_RPAP1"/>
    <property type="match status" value="1"/>
</dbReference>
<evidence type="ECO:0008006" key="11">
    <source>
        <dbReference type="Google" id="ProtNLM"/>
    </source>
</evidence>
<organism evidence="9 10">
    <name type="scientific">Zingiber officinale</name>
    <name type="common">Ginger</name>
    <name type="synonym">Amomum zingiber</name>
    <dbReference type="NCBI Taxonomy" id="94328"/>
    <lineage>
        <taxon>Eukaryota</taxon>
        <taxon>Viridiplantae</taxon>
        <taxon>Streptophyta</taxon>
        <taxon>Embryophyta</taxon>
        <taxon>Tracheophyta</taxon>
        <taxon>Spermatophyta</taxon>
        <taxon>Magnoliopsida</taxon>
        <taxon>Liliopsida</taxon>
        <taxon>Zingiberales</taxon>
        <taxon>Zingiberaceae</taxon>
        <taxon>Zingiber</taxon>
    </lineage>
</organism>
<dbReference type="Pfam" id="PF08621">
    <property type="entry name" value="RPAP1_N"/>
    <property type="match status" value="1"/>
</dbReference>
<dbReference type="Pfam" id="PF08620">
    <property type="entry name" value="RPAP1_C"/>
    <property type="match status" value="1"/>
</dbReference>